<feature type="compositionally biased region" description="Polar residues" evidence="1">
    <location>
        <begin position="59"/>
        <end position="69"/>
    </location>
</feature>
<comment type="caution">
    <text evidence="5">The sequence shown here is derived from an EMBL/GenBank/DDBJ whole genome shotgun (WGS) entry which is preliminary data.</text>
</comment>
<evidence type="ECO:0000256" key="1">
    <source>
        <dbReference type="SAM" id="MobiDB-lite"/>
    </source>
</evidence>
<dbReference type="AlphaFoldDB" id="A0A0J8GH60"/>
<feature type="domain" description="Pesticidal crystal protein Cry22Aa Ig-like" evidence="3">
    <location>
        <begin position="279"/>
        <end position="344"/>
    </location>
</feature>
<dbReference type="PATRIC" id="fig|1430899.3.peg.880"/>
<proteinExistence type="predicted"/>
<feature type="domain" description="Bacterial Ig" evidence="4">
    <location>
        <begin position="736"/>
        <end position="805"/>
    </location>
</feature>
<feature type="compositionally biased region" description="Basic and acidic residues" evidence="1">
    <location>
        <begin position="41"/>
        <end position="58"/>
    </location>
</feature>
<feature type="domain" description="Bacterial Ig" evidence="4">
    <location>
        <begin position="457"/>
        <end position="542"/>
    </location>
</feature>
<dbReference type="Gene3D" id="2.60.40.10">
    <property type="entry name" value="Immunoglobulins"/>
    <property type="match status" value="1"/>
</dbReference>
<dbReference type="EMBL" id="AZHO01000009">
    <property type="protein sequence ID" value="KMT60349.1"/>
    <property type="molecule type" value="Genomic_DNA"/>
</dbReference>
<feature type="chain" id="PRO_5005298684" evidence="2">
    <location>
        <begin position="31"/>
        <end position="821"/>
    </location>
</feature>
<dbReference type="InterPro" id="IPR046746">
    <property type="entry name" value="Big_15"/>
</dbReference>
<keyword evidence="2" id="KW-0732">Signal</keyword>
<name>A0A0J8GH60_9LIST</name>
<keyword evidence="5" id="KW-0449">Lipoprotein</keyword>
<evidence type="ECO:0000313" key="5">
    <source>
        <dbReference type="EMBL" id="KMT60349.1"/>
    </source>
</evidence>
<gene>
    <name evidence="5" type="ORF">X560_0855</name>
</gene>
<dbReference type="RefSeq" id="WP_007475673.1">
    <property type="nucleotide sequence ID" value="NZ_KQ130612.1"/>
</dbReference>
<reference evidence="5 6" key="1">
    <citation type="journal article" date="2015" name="Genome Biol. Evol.">
        <title>Comparative Genomics of Listeria Sensu Lato: Genus-Wide Differences in Evolutionary Dynamics and the Progressive Gain of Complex, Potentially Pathogenicity-Related Traits through Lateral Gene Transfer.</title>
        <authorList>
            <person name="Chiara M."/>
            <person name="Caruso M."/>
            <person name="D'Erchia A.M."/>
            <person name="Manzari C."/>
            <person name="Fraccalvieri R."/>
            <person name="Goffredo E."/>
            <person name="Latorre L."/>
            <person name="Miccolupo A."/>
            <person name="Padalino I."/>
            <person name="Santagada G."/>
            <person name="Chiocco D."/>
            <person name="Pesole G."/>
            <person name="Horner D.S."/>
            <person name="Parisi A."/>
        </authorList>
    </citation>
    <scope>NUCLEOTIDE SEQUENCE [LARGE SCALE GENOMIC DNA]</scope>
    <source>
        <strain evidence="5 6">1991</strain>
    </source>
</reference>
<dbReference type="OrthoDB" id="2366313at2"/>
<accession>A0A0J8GH60</accession>
<keyword evidence="6" id="KW-1185">Reference proteome</keyword>
<feature type="signal peptide" evidence="2">
    <location>
        <begin position="1"/>
        <end position="30"/>
    </location>
</feature>
<feature type="domain" description="Bacterial Ig" evidence="4">
    <location>
        <begin position="364"/>
        <end position="446"/>
    </location>
</feature>
<dbReference type="Pfam" id="PF16403">
    <property type="entry name" value="Bact_surface_Ig-like"/>
    <property type="match status" value="1"/>
</dbReference>
<evidence type="ECO:0000313" key="6">
    <source>
        <dbReference type="Proteomes" id="UP000052258"/>
    </source>
</evidence>
<sequence>MSKKGNKFLTAAATLVLVGNVLASPLSVFAAEATEKTVSEEAVEQKVESTQEVTEAKESTTAGTQTTPQVEGEDGFETPDPRISLSLLSKGKLTIKGDTELVNDGIQYDDKGDATGVLRLEYAKTAVVSANLISKTYTAIQLPEEMRELANTKEFVNNIKATTQYRNFGVNGNLHEVDADGISYDSNKNRIVIENPSWTGSLLNVVPTIYNNIEIDLGKTINETHKHIADSTDSKYHFKGRNSSSLGNLDFTIGISGSDKNIARQVLDRGYNNQDPTITFAQDKVKEIKIGSTWNDTEALKGVSAWDPEDGNITSNLKVKSNGVNINKTGTFTVVYSVKDKTGRYVEESFDIKVVDGSTSNENGQITSANYTIGDKDITGTFTGEIARGQLYINGEKVGSMGGSYENGKITHYAFGAINESNKDNVYLAALDSNNKEIDRKKVNVTSKPAESQGTIKIDADKYELGNANLTGTFTGDVKSADLYVNGVYQYSGGSFDSNPFSFYLKSGLNLKADDVVELRAYDAPYGTSPRKEVDRDSFTIAKAATQGTITPAKYTVGDAYITGTYTGDVKQADLKINGSYITSGGEFEDGKFSFYVGNKVKAGQDVKLAAFDDINPAPRKQLDEKPVQVATVATQGTVKLNPYTEGDTHITGTYTGDVEQFHLVVDDVDKTYGGEKNESNHTFSYYVGGSTIKAGSKVTIQAYDSTVFANMNYLDEDTVVAKSAVDTNGEFTSVEFDGKNHIVGTYTGTAMKVAYITVNGEWLPGATGPTWGGDFESKPGEFDYYVPSNTLQKGDVVRIYAYTQGEVGHHFVNSKEFTVR</sequence>
<evidence type="ECO:0000256" key="2">
    <source>
        <dbReference type="SAM" id="SignalP"/>
    </source>
</evidence>
<feature type="domain" description="Bacterial Ig" evidence="4">
    <location>
        <begin position="637"/>
        <end position="720"/>
    </location>
</feature>
<evidence type="ECO:0000259" key="4">
    <source>
        <dbReference type="Pfam" id="PF20622"/>
    </source>
</evidence>
<dbReference type="Proteomes" id="UP000052258">
    <property type="component" value="Unassembled WGS sequence"/>
</dbReference>
<organism evidence="5 6">
    <name type="scientific">Listeria fleischmannii 1991</name>
    <dbReference type="NCBI Taxonomy" id="1430899"/>
    <lineage>
        <taxon>Bacteria</taxon>
        <taxon>Bacillati</taxon>
        <taxon>Bacillota</taxon>
        <taxon>Bacilli</taxon>
        <taxon>Bacillales</taxon>
        <taxon>Listeriaceae</taxon>
        <taxon>Listeria</taxon>
    </lineage>
</organism>
<evidence type="ECO:0000259" key="3">
    <source>
        <dbReference type="Pfam" id="PF16403"/>
    </source>
</evidence>
<protein>
    <submittedName>
        <fullName evidence="5">Lipoprotein</fullName>
    </submittedName>
</protein>
<feature type="region of interest" description="Disordered" evidence="1">
    <location>
        <begin position="41"/>
        <end position="81"/>
    </location>
</feature>
<feature type="domain" description="Bacterial Ig" evidence="4">
    <location>
        <begin position="548"/>
        <end position="631"/>
    </location>
</feature>
<dbReference type="Pfam" id="PF20622">
    <property type="entry name" value="Big_15"/>
    <property type="match status" value="5"/>
</dbReference>
<dbReference type="InterPro" id="IPR032179">
    <property type="entry name" value="Cry22Aa_Ig-like"/>
</dbReference>
<dbReference type="InterPro" id="IPR013783">
    <property type="entry name" value="Ig-like_fold"/>
</dbReference>